<sequence>MTDVAEDFDLVVLGGGSGGYAAALRGAQLGLRTAMIERHKLGGTCLHNGCIPAKALLHAAEVADKARGAQLFGVMATFESIDMPAVQRYKDETVDSLCKGLTGLVKARNI</sequence>
<dbReference type="RefSeq" id="WP_329512874.1">
    <property type="nucleotide sequence ID" value="NZ_JAYWVC010000414.1"/>
</dbReference>
<name>A0ABU7FZI4_9ACTN</name>
<evidence type="ECO:0000256" key="7">
    <source>
        <dbReference type="ARBA" id="ARBA00023157"/>
    </source>
</evidence>
<feature type="domain" description="FAD/NAD(P)-binding" evidence="9">
    <location>
        <begin position="8"/>
        <end position="94"/>
    </location>
</feature>
<evidence type="ECO:0000256" key="2">
    <source>
        <dbReference type="ARBA" id="ARBA00007532"/>
    </source>
</evidence>
<comment type="cofactor">
    <cofactor evidence="1">
        <name>FAD</name>
        <dbReference type="ChEBI" id="CHEBI:57692"/>
    </cofactor>
</comment>
<evidence type="ECO:0000313" key="10">
    <source>
        <dbReference type="EMBL" id="MED7828534.1"/>
    </source>
</evidence>
<dbReference type="Proteomes" id="UP001333996">
    <property type="component" value="Unassembled WGS sequence"/>
</dbReference>
<evidence type="ECO:0000256" key="5">
    <source>
        <dbReference type="ARBA" id="ARBA00023002"/>
    </source>
</evidence>
<dbReference type="InterPro" id="IPR036188">
    <property type="entry name" value="FAD/NAD-bd_sf"/>
</dbReference>
<keyword evidence="5" id="KW-0560">Oxidoreductase</keyword>
<evidence type="ECO:0000256" key="8">
    <source>
        <dbReference type="ARBA" id="ARBA00023284"/>
    </source>
</evidence>
<evidence type="ECO:0000256" key="3">
    <source>
        <dbReference type="ARBA" id="ARBA00022630"/>
    </source>
</evidence>
<evidence type="ECO:0000256" key="4">
    <source>
        <dbReference type="ARBA" id="ARBA00022827"/>
    </source>
</evidence>
<protein>
    <submittedName>
        <fullName evidence="10">FAD-dependent oxidoreductase</fullName>
    </submittedName>
</protein>
<keyword evidence="7" id="KW-1015">Disulfide bond</keyword>
<comment type="similarity">
    <text evidence="2">Belongs to the class-I pyridine nucleotide-disulfide oxidoreductase family.</text>
</comment>
<organism evidence="10 11">
    <name type="scientific">Streptomyces chiangmaiensis</name>
    <dbReference type="NCBI Taxonomy" id="766497"/>
    <lineage>
        <taxon>Bacteria</taxon>
        <taxon>Bacillati</taxon>
        <taxon>Actinomycetota</taxon>
        <taxon>Actinomycetes</taxon>
        <taxon>Kitasatosporales</taxon>
        <taxon>Streptomycetaceae</taxon>
        <taxon>Streptomyces</taxon>
    </lineage>
</organism>
<gene>
    <name evidence="10" type="ORF">VXC91_43490</name>
</gene>
<keyword evidence="11" id="KW-1185">Reference proteome</keyword>
<keyword evidence="6" id="KW-0520">NAD</keyword>
<dbReference type="SUPFAM" id="SSF51905">
    <property type="entry name" value="FAD/NAD(P)-binding domain"/>
    <property type="match status" value="1"/>
</dbReference>
<keyword evidence="3" id="KW-0285">Flavoprotein</keyword>
<reference evidence="10" key="1">
    <citation type="submission" date="2024-01" db="EMBL/GenBank/DDBJ databases">
        <title>First draft genome sequence data of TA4-1, the type strain of Gram-positive actinobacterium Streptomyces chiangmaiensis.</title>
        <authorList>
            <person name="Yasawong M."/>
            <person name="Nantapong N."/>
        </authorList>
    </citation>
    <scope>NUCLEOTIDE SEQUENCE</scope>
    <source>
        <strain evidence="10">TA4-1</strain>
    </source>
</reference>
<keyword evidence="8" id="KW-0676">Redox-active center</keyword>
<evidence type="ECO:0000313" key="11">
    <source>
        <dbReference type="Proteomes" id="UP001333996"/>
    </source>
</evidence>
<comment type="caution">
    <text evidence="10">The sequence shown here is derived from an EMBL/GenBank/DDBJ whole genome shotgun (WGS) entry which is preliminary data.</text>
</comment>
<dbReference type="EMBL" id="JAYWVC010000414">
    <property type="protein sequence ID" value="MED7828534.1"/>
    <property type="molecule type" value="Genomic_DNA"/>
</dbReference>
<proteinExistence type="inferred from homology"/>
<accession>A0ABU7FZI4</accession>
<evidence type="ECO:0000259" key="9">
    <source>
        <dbReference type="Pfam" id="PF07992"/>
    </source>
</evidence>
<feature type="non-terminal residue" evidence="10">
    <location>
        <position position="110"/>
    </location>
</feature>
<dbReference type="Pfam" id="PF07992">
    <property type="entry name" value="Pyr_redox_2"/>
    <property type="match status" value="1"/>
</dbReference>
<dbReference type="PANTHER" id="PTHR22912">
    <property type="entry name" value="DISULFIDE OXIDOREDUCTASE"/>
    <property type="match status" value="1"/>
</dbReference>
<dbReference type="InterPro" id="IPR023753">
    <property type="entry name" value="FAD/NAD-binding_dom"/>
</dbReference>
<dbReference type="InterPro" id="IPR012999">
    <property type="entry name" value="Pyr_OxRdtase_I_AS"/>
</dbReference>
<dbReference type="PRINTS" id="PR00411">
    <property type="entry name" value="PNDRDTASEI"/>
</dbReference>
<keyword evidence="4" id="KW-0274">FAD</keyword>
<dbReference type="Gene3D" id="3.50.50.60">
    <property type="entry name" value="FAD/NAD(P)-binding domain"/>
    <property type="match status" value="1"/>
</dbReference>
<evidence type="ECO:0000256" key="1">
    <source>
        <dbReference type="ARBA" id="ARBA00001974"/>
    </source>
</evidence>
<dbReference type="PANTHER" id="PTHR22912:SF217">
    <property type="entry name" value="DIHYDROLIPOYL DEHYDROGENASE"/>
    <property type="match status" value="1"/>
</dbReference>
<dbReference type="PROSITE" id="PS00076">
    <property type="entry name" value="PYRIDINE_REDOX_1"/>
    <property type="match status" value="1"/>
</dbReference>
<dbReference type="InterPro" id="IPR050151">
    <property type="entry name" value="Class-I_Pyr_Nuc-Dis_Oxidored"/>
</dbReference>
<evidence type="ECO:0000256" key="6">
    <source>
        <dbReference type="ARBA" id="ARBA00023027"/>
    </source>
</evidence>